<dbReference type="InterPro" id="IPR034660">
    <property type="entry name" value="DinB/YfiT-like"/>
</dbReference>
<gene>
    <name evidence="1" type="ORF">AXF14_07755</name>
</gene>
<evidence type="ECO:0000313" key="1">
    <source>
        <dbReference type="EMBL" id="AMD87495.1"/>
    </source>
</evidence>
<sequence length="184" mass="19856">MAPSNGTTAPTGWHALLLASLDRSRERFARALDGVTAEQASARPVDELAPRVDSLAWLAWHTAREIDLQVSDLTGTEPLWTAEDLVGRFALPLPADTQDWRHSPAESAQVTVSDTALLDEYLDAAYALVREYVRGLTDAELDEVIAEYDGEPVTRGVRLSSIIDDAAQHAGAAVSARRLLGLPG</sequence>
<evidence type="ECO:0000313" key="2">
    <source>
        <dbReference type="Proteomes" id="UP000065220"/>
    </source>
</evidence>
<keyword evidence="2" id="KW-1185">Reference proteome</keyword>
<dbReference type="AlphaFoldDB" id="A0A0X8JER4"/>
<dbReference type="Gene3D" id="1.20.120.450">
    <property type="entry name" value="dinb family like domain"/>
    <property type="match status" value="1"/>
</dbReference>
<proteinExistence type="predicted"/>
<dbReference type="RefSeq" id="WP_067942209.1">
    <property type="nucleotide sequence ID" value="NZ_CAUHMM010000043.1"/>
</dbReference>
<organism evidence="1 2">
    <name type="scientific">Actinomyces radicidentis</name>
    <dbReference type="NCBI Taxonomy" id="111015"/>
    <lineage>
        <taxon>Bacteria</taxon>
        <taxon>Bacillati</taxon>
        <taxon>Actinomycetota</taxon>
        <taxon>Actinomycetes</taxon>
        <taxon>Actinomycetales</taxon>
        <taxon>Actinomycetaceae</taxon>
        <taxon>Actinomyces</taxon>
    </lineage>
</organism>
<protein>
    <recommendedName>
        <fullName evidence="3">DUF664 domain-containing protein</fullName>
    </recommendedName>
</protein>
<evidence type="ECO:0008006" key="3">
    <source>
        <dbReference type="Google" id="ProtNLM"/>
    </source>
</evidence>
<dbReference type="EMBL" id="CP014228">
    <property type="protein sequence ID" value="AMD87495.1"/>
    <property type="molecule type" value="Genomic_DNA"/>
</dbReference>
<dbReference type="OrthoDB" id="2363925at2"/>
<reference evidence="2" key="1">
    <citation type="submission" date="2016-02" db="EMBL/GenBank/DDBJ databases">
        <authorList>
            <person name="Holder M.E."/>
            <person name="Ajami N.J."/>
            <person name="Petrosino J.F."/>
        </authorList>
    </citation>
    <scope>NUCLEOTIDE SEQUENCE [LARGE SCALE GENOMIC DNA]</scope>
    <source>
        <strain evidence="2">CCUG 36733</strain>
    </source>
</reference>
<dbReference type="STRING" id="111015.AXF14_07755"/>
<accession>A0A0X8JER4</accession>
<dbReference type="SUPFAM" id="SSF109854">
    <property type="entry name" value="DinB/YfiT-like putative metalloenzymes"/>
    <property type="match status" value="1"/>
</dbReference>
<dbReference type="KEGG" id="ard:AXF14_07755"/>
<dbReference type="InterPro" id="IPR007061">
    <property type="entry name" value="MST-like"/>
</dbReference>
<dbReference type="Pfam" id="PF04978">
    <property type="entry name" value="MST"/>
    <property type="match status" value="1"/>
</dbReference>
<dbReference type="Proteomes" id="UP000065220">
    <property type="component" value="Chromosome"/>
</dbReference>
<name>A0A0X8JER4_ACTRD</name>